<dbReference type="Proteomes" id="UP000765845">
    <property type="component" value="Unassembled WGS sequence"/>
</dbReference>
<accession>A0ABX1GKY8</accession>
<dbReference type="RefSeq" id="WP_168452112.1">
    <property type="nucleotide sequence ID" value="NZ_JAAWWK010000009.1"/>
</dbReference>
<dbReference type="PANTHER" id="PTHR30329">
    <property type="entry name" value="STATOR ELEMENT OF FLAGELLAR MOTOR COMPLEX"/>
    <property type="match status" value="1"/>
</dbReference>
<evidence type="ECO:0000313" key="7">
    <source>
        <dbReference type="Proteomes" id="UP000765845"/>
    </source>
</evidence>
<dbReference type="InterPro" id="IPR036737">
    <property type="entry name" value="OmpA-like_sf"/>
</dbReference>
<keyword evidence="2 4" id="KW-0472">Membrane</keyword>
<sequence>MRNTATIKGRIPSATYRATLGAFLGLALSAPLQAGLIEDLGNTLGSVLSAAGVGNVIDLSPAIALADSNSDFDTGDSSAPADLGMSDLQQTQLLTMDEPASTSAEDGNAPLALAAGGPLSEARDQPAIDEQSQVDPRFQIAYIQKDLRNCPDNDRDGVCDREDQCRDTPPKLRVMANGCHLDGARGLRLEGVNFATATAQLSEDARAYLNEAVVMLRQSPAALVEVAGHTDHRGSGQFNLRLSQQRAAAVLAYLVSQGIPPERLISKGYGEDQPLEEGDSPLALERNRRVELRVVQP</sequence>
<dbReference type="InterPro" id="IPR006664">
    <property type="entry name" value="OMP_bac"/>
</dbReference>
<evidence type="ECO:0000259" key="5">
    <source>
        <dbReference type="PROSITE" id="PS51123"/>
    </source>
</evidence>
<dbReference type="PROSITE" id="PS01068">
    <property type="entry name" value="OMPA_1"/>
    <property type="match status" value="1"/>
</dbReference>
<dbReference type="Pfam" id="PF00691">
    <property type="entry name" value="OmpA"/>
    <property type="match status" value="1"/>
</dbReference>
<evidence type="ECO:0000313" key="6">
    <source>
        <dbReference type="EMBL" id="NKI19591.1"/>
    </source>
</evidence>
<dbReference type="InterPro" id="IPR006690">
    <property type="entry name" value="OMPA-like_CS"/>
</dbReference>
<dbReference type="EMBL" id="JAAWWK010000009">
    <property type="protein sequence ID" value="NKI19591.1"/>
    <property type="molecule type" value="Genomic_DNA"/>
</dbReference>
<evidence type="ECO:0000256" key="4">
    <source>
        <dbReference type="PROSITE-ProRule" id="PRU00473"/>
    </source>
</evidence>
<evidence type="ECO:0000256" key="1">
    <source>
        <dbReference type="ARBA" id="ARBA00004442"/>
    </source>
</evidence>
<dbReference type="InterPro" id="IPR006665">
    <property type="entry name" value="OmpA-like"/>
</dbReference>
<dbReference type="PRINTS" id="PR01021">
    <property type="entry name" value="OMPADOMAIN"/>
</dbReference>
<protein>
    <submittedName>
        <fullName evidence="6">OmpA family protein</fullName>
    </submittedName>
</protein>
<dbReference type="Gene3D" id="3.30.1330.60">
    <property type="entry name" value="OmpA-like domain"/>
    <property type="match status" value="1"/>
</dbReference>
<evidence type="ECO:0000256" key="3">
    <source>
        <dbReference type="ARBA" id="ARBA00023237"/>
    </source>
</evidence>
<organism evidence="6 7">
    <name type="scientific">Spongiibacter thalassae</name>
    <dbReference type="NCBI Taxonomy" id="2721624"/>
    <lineage>
        <taxon>Bacteria</taxon>
        <taxon>Pseudomonadati</taxon>
        <taxon>Pseudomonadota</taxon>
        <taxon>Gammaproteobacteria</taxon>
        <taxon>Cellvibrionales</taxon>
        <taxon>Spongiibacteraceae</taxon>
        <taxon>Spongiibacter</taxon>
    </lineage>
</organism>
<gene>
    <name evidence="6" type="ORF">HCU74_19465</name>
</gene>
<dbReference type="PRINTS" id="PR01023">
    <property type="entry name" value="NAFLGMOTY"/>
</dbReference>
<dbReference type="SUPFAM" id="SSF103088">
    <property type="entry name" value="OmpA-like"/>
    <property type="match status" value="1"/>
</dbReference>
<name>A0ABX1GKY8_9GAMM</name>
<comment type="subcellular location">
    <subcellularLocation>
        <location evidence="1">Cell outer membrane</location>
    </subcellularLocation>
</comment>
<keyword evidence="7" id="KW-1185">Reference proteome</keyword>
<dbReference type="PROSITE" id="PS51123">
    <property type="entry name" value="OMPA_2"/>
    <property type="match status" value="1"/>
</dbReference>
<reference evidence="6 7" key="1">
    <citation type="submission" date="2020-04" db="EMBL/GenBank/DDBJ databases">
        <authorList>
            <person name="Yoon J."/>
        </authorList>
    </citation>
    <scope>NUCLEOTIDE SEQUENCE [LARGE SCALE GENOMIC DNA]</scope>
    <source>
        <strain evidence="6 7">KMU-166</strain>
    </source>
</reference>
<proteinExistence type="predicted"/>
<evidence type="ECO:0000256" key="2">
    <source>
        <dbReference type="ARBA" id="ARBA00023136"/>
    </source>
</evidence>
<dbReference type="InterPro" id="IPR050330">
    <property type="entry name" value="Bact_OuterMem_StrucFunc"/>
</dbReference>
<dbReference type="CDD" id="cd07185">
    <property type="entry name" value="OmpA_C-like"/>
    <property type="match status" value="1"/>
</dbReference>
<feature type="domain" description="OmpA-like" evidence="5">
    <location>
        <begin position="181"/>
        <end position="297"/>
    </location>
</feature>
<dbReference type="PANTHER" id="PTHR30329:SF21">
    <property type="entry name" value="LIPOPROTEIN YIAD-RELATED"/>
    <property type="match status" value="1"/>
</dbReference>
<keyword evidence="3" id="KW-0998">Cell outer membrane</keyword>
<comment type="caution">
    <text evidence="6">The sequence shown here is derived from an EMBL/GenBank/DDBJ whole genome shotgun (WGS) entry which is preliminary data.</text>
</comment>